<dbReference type="Pfam" id="PF01569">
    <property type="entry name" value="PAP2"/>
    <property type="match status" value="1"/>
</dbReference>
<evidence type="ECO:0000259" key="2">
    <source>
        <dbReference type="SMART" id="SM00014"/>
    </source>
</evidence>
<feature type="transmembrane region" description="Helical" evidence="1">
    <location>
        <begin position="16"/>
        <end position="38"/>
    </location>
</feature>
<evidence type="ECO:0000256" key="1">
    <source>
        <dbReference type="SAM" id="Phobius"/>
    </source>
</evidence>
<protein>
    <submittedName>
        <fullName evidence="3">Phosphatase PAP2 family protein</fullName>
    </submittedName>
</protein>
<name>A0A2V1J050_9BACT</name>
<dbReference type="InterPro" id="IPR000326">
    <property type="entry name" value="PAP2/HPO"/>
</dbReference>
<keyword evidence="1" id="KW-0472">Membrane</keyword>
<feature type="transmembrane region" description="Helical" evidence="1">
    <location>
        <begin position="150"/>
        <end position="168"/>
    </location>
</feature>
<dbReference type="EMBL" id="PUBV01000008">
    <property type="protein sequence ID" value="PWB08034.1"/>
    <property type="molecule type" value="Genomic_DNA"/>
</dbReference>
<dbReference type="PANTHER" id="PTHR14969">
    <property type="entry name" value="SPHINGOSINE-1-PHOSPHATE PHOSPHOHYDROLASE"/>
    <property type="match status" value="1"/>
</dbReference>
<feature type="domain" description="Phosphatidic acid phosphatase type 2/haloperoxidase" evidence="2">
    <location>
        <begin position="49"/>
        <end position="165"/>
    </location>
</feature>
<reference evidence="4" key="1">
    <citation type="submission" date="2018-02" db="EMBL/GenBank/DDBJ databases">
        <authorList>
            <person name="Clavel T."/>
            <person name="Strowig T."/>
        </authorList>
    </citation>
    <scope>NUCLEOTIDE SEQUENCE [LARGE SCALE GENOMIC DNA]</scope>
    <source>
        <strain evidence="4">DSM 100764</strain>
    </source>
</reference>
<gene>
    <name evidence="3" type="ORF">C5O25_05415</name>
</gene>
<feature type="transmembrane region" description="Helical" evidence="1">
    <location>
        <begin position="98"/>
        <end position="119"/>
    </location>
</feature>
<sequence length="188" mass="20997">MLLAVNGLNTPWLDQIMWVVTNRFAWIPLYVALAIYIVRPDWRKGLTCLIFIGLLILAVDQTIASLIRPVVGRLRPSWDTAMFGDSLHLVNGYRGGMYGFPSCHGANSFALATFIILYFRTRRAAAGMTLWAMLHAGSRVYLGVHYPGDIFVGAMIGTGYAILFYRLMNFTTRTIPLFQSISGVRIAS</sequence>
<organism evidence="3 4">
    <name type="scientific">Paramuribaculum intestinale</name>
    <dbReference type="NCBI Taxonomy" id="2094151"/>
    <lineage>
        <taxon>Bacteria</taxon>
        <taxon>Pseudomonadati</taxon>
        <taxon>Bacteroidota</taxon>
        <taxon>Bacteroidia</taxon>
        <taxon>Bacteroidales</taxon>
        <taxon>Muribaculaceae</taxon>
        <taxon>Paramuribaculum</taxon>
    </lineage>
</organism>
<dbReference type="SMART" id="SM00014">
    <property type="entry name" value="acidPPc"/>
    <property type="match status" value="1"/>
</dbReference>
<comment type="caution">
    <text evidence="3">The sequence shown here is derived from an EMBL/GenBank/DDBJ whole genome shotgun (WGS) entry which is preliminary data.</text>
</comment>
<dbReference type="SUPFAM" id="SSF48317">
    <property type="entry name" value="Acid phosphatase/Vanadium-dependent haloperoxidase"/>
    <property type="match status" value="1"/>
</dbReference>
<dbReference type="RefSeq" id="WP_107035718.1">
    <property type="nucleotide sequence ID" value="NZ_CAPLSS010000002.1"/>
</dbReference>
<evidence type="ECO:0000313" key="4">
    <source>
        <dbReference type="Proteomes" id="UP000244925"/>
    </source>
</evidence>
<proteinExistence type="predicted"/>
<feature type="transmembrane region" description="Helical" evidence="1">
    <location>
        <begin position="45"/>
        <end position="67"/>
    </location>
</feature>
<dbReference type="PANTHER" id="PTHR14969:SF13">
    <property type="entry name" value="AT30094P"/>
    <property type="match status" value="1"/>
</dbReference>
<keyword evidence="4" id="KW-1185">Reference proteome</keyword>
<evidence type="ECO:0000313" key="3">
    <source>
        <dbReference type="EMBL" id="PWB08034.1"/>
    </source>
</evidence>
<keyword evidence="1" id="KW-1133">Transmembrane helix</keyword>
<dbReference type="AlphaFoldDB" id="A0A2V1J050"/>
<keyword evidence="1" id="KW-0812">Transmembrane</keyword>
<accession>A0A2V1J050</accession>
<dbReference type="Gene3D" id="1.20.144.10">
    <property type="entry name" value="Phosphatidic acid phosphatase type 2/haloperoxidase"/>
    <property type="match status" value="2"/>
</dbReference>
<dbReference type="InterPro" id="IPR036938">
    <property type="entry name" value="PAP2/HPO_sf"/>
</dbReference>
<dbReference type="Proteomes" id="UP000244925">
    <property type="component" value="Unassembled WGS sequence"/>
</dbReference>